<gene>
    <name evidence="1" type="ORF">MHA01_32460</name>
</gene>
<proteinExistence type="predicted"/>
<comment type="caution">
    <text evidence="1">The sequence shown here is derived from an EMBL/GenBank/DDBJ whole genome shotgun (WGS) entry which is preliminary data.</text>
</comment>
<dbReference type="EMBL" id="BJUN01000047">
    <property type="protein sequence ID" value="GEK60341.1"/>
    <property type="molecule type" value="Genomic_DNA"/>
</dbReference>
<keyword evidence="2" id="KW-1185">Reference proteome</keyword>
<dbReference type="Proteomes" id="UP000321051">
    <property type="component" value="Unassembled WGS sequence"/>
</dbReference>
<dbReference type="AlphaFoldDB" id="A0A510YCI4"/>
<organism evidence="1 2">
    <name type="scientific">Marinococcus halophilus</name>
    <dbReference type="NCBI Taxonomy" id="1371"/>
    <lineage>
        <taxon>Bacteria</taxon>
        <taxon>Bacillati</taxon>
        <taxon>Bacillota</taxon>
        <taxon>Bacilli</taxon>
        <taxon>Bacillales</taxon>
        <taxon>Bacillaceae</taxon>
        <taxon>Marinococcus</taxon>
    </lineage>
</organism>
<evidence type="ECO:0000313" key="1">
    <source>
        <dbReference type="EMBL" id="GEK60341.1"/>
    </source>
</evidence>
<name>A0A510YCI4_MARHA</name>
<sequence length="82" mass="9280">MTKKSTSHVVFVLKASEGEGASCERTKRQDLVDMKEEVLQLNGRGATIIFLWKALTLKTPKVNAKILWIVKLFHIESKIINV</sequence>
<protein>
    <submittedName>
        <fullName evidence="1">Uncharacterized protein</fullName>
    </submittedName>
</protein>
<evidence type="ECO:0000313" key="2">
    <source>
        <dbReference type="Proteomes" id="UP000321051"/>
    </source>
</evidence>
<reference evidence="1 2" key="1">
    <citation type="submission" date="2019-07" db="EMBL/GenBank/DDBJ databases">
        <title>Whole genome shotgun sequence of Marinococcus halophilus NBRC 102359.</title>
        <authorList>
            <person name="Hosoyama A."/>
            <person name="Uohara A."/>
            <person name="Ohji S."/>
            <person name="Ichikawa N."/>
        </authorList>
    </citation>
    <scope>NUCLEOTIDE SEQUENCE [LARGE SCALE GENOMIC DNA]</scope>
    <source>
        <strain evidence="1 2">NBRC 102359</strain>
    </source>
</reference>
<accession>A0A510YCI4</accession>